<protein>
    <submittedName>
        <fullName evidence="1">Uncharacterized protein</fullName>
    </submittedName>
</protein>
<feature type="non-terminal residue" evidence="1">
    <location>
        <position position="1"/>
    </location>
</feature>
<name>H1DKU3_9BACT</name>
<proteinExistence type="predicted"/>
<accession>H1DKU3</accession>
<dbReference type="Proteomes" id="UP000004892">
    <property type="component" value="Unassembled WGS sequence"/>
</dbReference>
<dbReference type="EMBL" id="ADMC01000032">
    <property type="protein sequence ID" value="EHP45403.1"/>
    <property type="molecule type" value="Genomic_DNA"/>
</dbReference>
<evidence type="ECO:0000313" key="2">
    <source>
        <dbReference type="Proteomes" id="UP000004892"/>
    </source>
</evidence>
<reference evidence="1 2" key="1">
    <citation type="submission" date="2012-01" db="EMBL/GenBank/DDBJ databases">
        <title>The Genome Sequence of Odoribacter laneus YIT 12061.</title>
        <authorList>
            <consortium name="The Broad Institute Genome Sequencing Platform"/>
            <person name="Earl A."/>
            <person name="Ward D."/>
            <person name="Feldgarden M."/>
            <person name="Gevers D."/>
            <person name="Morotomi M."/>
            <person name="Young S.K."/>
            <person name="Zeng Q."/>
            <person name="Gargeya S."/>
            <person name="Fitzgerald M."/>
            <person name="Haas B."/>
            <person name="Abouelleil A."/>
            <person name="Alvarado L."/>
            <person name="Arachchi H.M."/>
            <person name="Berlin A."/>
            <person name="Chapman S.B."/>
            <person name="Gearin G."/>
            <person name="Goldberg J."/>
            <person name="Griggs A."/>
            <person name="Gujja S."/>
            <person name="Hansen M."/>
            <person name="Heiman D."/>
            <person name="Howarth C."/>
            <person name="Larimer J."/>
            <person name="Lui A."/>
            <person name="MacDonald P.J.P."/>
            <person name="McCowen C."/>
            <person name="Montmayeur A."/>
            <person name="Murphy C."/>
            <person name="Neiman D."/>
            <person name="Pearson M."/>
            <person name="Priest M."/>
            <person name="Roberts A."/>
            <person name="Saif S."/>
            <person name="Shea T."/>
            <person name="Sisk P."/>
            <person name="Stolte C."/>
            <person name="Sykes S."/>
            <person name="Wortman J."/>
            <person name="Nusbaum C."/>
            <person name="Birren B."/>
        </authorList>
    </citation>
    <scope>NUCLEOTIDE SEQUENCE [LARGE SCALE GENOMIC DNA]</scope>
    <source>
        <strain evidence="1 2">YIT 12061</strain>
    </source>
</reference>
<sequence length="31" mass="3648">NGRFVCEQDRSYLLEIQGSYGKEGKKFRLLL</sequence>
<organism evidence="1 2">
    <name type="scientific">Odoribacter laneus YIT 12061</name>
    <dbReference type="NCBI Taxonomy" id="742817"/>
    <lineage>
        <taxon>Bacteria</taxon>
        <taxon>Pseudomonadati</taxon>
        <taxon>Bacteroidota</taxon>
        <taxon>Bacteroidia</taxon>
        <taxon>Bacteroidales</taxon>
        <taxon>Odoribacteraceae</taxon>
        <taxon>Odoribacter</taxon>
    </lineage>
</organism>
<dbReference type="HOGENOM" id="CLU_3393592_0_0_10"/>
<gene>
    <name evidence="1" type="ORF">HMPREF9449_02879</name>
</gene>
<evidence type="ECO:0000313" key="1">
    <source>
        <dbReference type="EMBL" id="EHP45403.1"/>
    </source>
</evidence>
<dbReference type="AlphaFoldDB" id="H1DKU3"/>
<comment type="caution">
    <text evidence="1">The sequence shown here is derived from an EMBL/GenBank/DDBJ whole genome shotgun (WGS) entry which is preliminary data.</text>
</comment>
<keyword evidence="2" id="KW-1185">Reference proteome</keyword>